<dbReference type="InterPro" id="IPR009057">
    <property type="entry name" value="Homeodomain-like_sf"/>
</dbReference>
<reference evidence="2 3" key="1">
    <citation type="submission" date="2021-01" db="EMBL/GenBank/DDBJ databases">
        <title>Genomic Encyclopedia of Type Strains, Phase IV (KMG-IV): sequencing the most valuable type-strain genomes for metagenomic binning, comparative biology and taxonomic classification.</title>
        <authorList>
            <person name="Goeker M."/>
        </authorList>
    </citation>
    <scope>NUCLEOTIDE SEQUENCE [LARGE SCALE GENOMIC DNA]</scope>
    <source>
        <strain evidence="2 3">DSM 100968</strain>
    </source>
</reference>
<dbReference type="EMBL" id="JAFBEV010000001">
    <property type="protein sequence ID" value="MBM7656672.1"/>
    <property type="molecule type" value="Genomic_DNA"/>
</dbReference>
<feature type="domain" description="PucR C-terminal helix-turn-helix" evidence="1">
    <location>
        <begin position="232"/>
        <end position="283"/>
    </location>
</feature>
<dbReference type="SUPFAM" id="SSF46689">
    <property type="entry name" value="Homeodomain-like"/>
    <property type="match status" value="1"/>
</dbReference>
<evidence type="ECO:0000313" key="3">
    <source>
        <dbReference type="Proteomes" id="UP000823201"/>
    </source>
</evidence>
<gene>
    <name evidence="2" type="ORF">JOC27_000108</name>
</gene>
<dbReference type="RefSeq" id="WP_205005034.1">
    <property type="nucleotide sequence ID" value="NZ_CBCRXA010000001.1"/>
</dbReference>
<name>A0ABS2Q4H1_9BACL</name>
<dbReference type="Pfam" id="PF13556">
    <property type="entry name" value="HTH_30"/>
    <property type="match status" value="1"/>
</dbReference>
<comment type="caution">
    <text evidence="2">The sequence shown here is derived from an EMBL/GenBank/DDBJ whole genome shotgun (WGS) entry which is preliminary data.</text>
</comment>
<dbReference type="InterPro" id="IPR042070">
    <property type="entry name" value="PucR_C-HTH_sf"/>
</dbReference>
<dbReference type="PANTHER" id="PTHR33744:SF15">
    <property type="entry name" value="CARBOHYDRATE DIACID REGULATOR"/>
    <property type="match status" value="1"/>
</dbReference>
<keyword evidence="3" id="KW-1185">Reference proteome</keyword>
<dbReference type="PANTHER" id="PTHR33744">
    <property type="entry name" value="CARBOHYDRATE DIACID REGULATOR"/>
    <property type="match status" value="1"/>
</dbReference>
<accession>A0ABS2Q4H1</accession>
<evidence type="ECO:0000259" key="1">
    <source>
        <dbReference type="Pfam" id="PF13556"/>
    </source>
</evidence>
<dbReference type="Proteomes" id="UP000823201">
    <property type="component" value="Unassembled WGS sequence"/>
</dbReference>
<evidence type="ECO:0000313" key="2">
    <source>
        <dbReference type="EMBL" id="MBM7656672.1"/>
    </source>
</evidence>
<dbReference type="Gene3D" id="1.10.10.2840">
    <property type="entry name" value="PucR C-terminal helix-turn-helix domain"/>
    <property type="match status" value="1"/>
</dbReference>
<protein>
    <recommendedName>
        <fullName evidence="1">PucR C-terminal helix-turn-helix domain-containing protein</fullName>
    </recommendedName>
</protein>
<organism evidence="2 3">
    <name type="scientific">Sporolactobacillus spathodeae</name>
    <dbReference type="NCBI Taxonomy" id="1465502"/>
    <lineage>
        <taxon>Bacteria</taxon>
        <taxon>Bacillati</taxon>
        <taxon>Bacillota</taxon>
        <taxon>Bacilli</taxon>
        <taxon>Bacillales</taxon>
        <taxon>Sporolactobacillaceae</taxon>
        <taxon>Sporolactobacillus</taxon>
    </lineage>
</organism>
<dbReference type="InterPro" id="IPR051448">
    <property type="entry name" value="CdaR-like_regulators"/>
</dbReference>
<proteinExistence type="predicted"/>
<sequence>MNIQKLKQLYPEMIVQNRPFTPNKGSFYFQNDAYYFAISSNQLTDRERVLLHGLFQQERVPACSEKSHGWYNYLFLDKPLPDYMIQQQLRFTFFRLQSSIEQHILTEWRRALASFFPSSAVFIYLSLNSGIIIEQDRMINAEELLAIANTLESDFSVTCRFQIGLRYRTASHFREAYKEESRMFDEQVFVGSKVISVESRYFQWIQATIKDSAILAEINKAIRQDRLWRPIIQALWEAQGTISLAAKKLSLHRNTLQYRIDKFHEETGISLRRMDGLTLAYLATL</sequence>
<dbReference type="InterPro" id="IPR025736">
    <property type="entry name" value="PucR_C-HTH_dom"/>
</dbReference>